<dbReference type="Gene3D" id="3.30.70.2190">
    <property type="match status" value="1"/>
</dbReference>
<organism evidence="7 8">
    <name type="scientific">OM182 bacterium</name>
    <dbReference type="NCBI Taxonomy" id="2510334"/>
    <lineage>
        <taxon>Bacteria</taxon>
        <taxon>Pseudomonadati</taxon>
        <taxon>Pseudomonadota</taxon>
        <taxon>Gammaproteobacteria</taxon>
        <taxon>OMG group</taxon>
        <taxon>OM182 clade</taxon>
    </lineage>
</organism>
<dbReference type="InterPro" id="IPR006094">
    <property type="entry name" value="Oxid_FAD_bind_N"/>
</dbReference>
<dbReference type="InterPro" id="IPR016171">
    <property type="entry name" value="Vanillyl_alc_oxidase_C-sub2"/>
</dbReference>
<dbReference type="InterPro" id="IPR016169">
    <property type="entry name" value="FAD-bd_PCMH_sub2"/>
</dbReference>
<dbReference type="Gene3D" id="3.30.43.10">
    <property type="entry name" value="Uridine Diphospho-n-acetylenolpyruvylglucosamine Reductase, domain 2"/>
    <property type="match status" value="1"/>
</dbReference>
<accession>A0A520S5J3</accession>
<comment type="similarity">
    <text evidence="2">Belongs to the FAD-binding oxidoreductase/transferase type 4 family.</text>
</comment>
<comment type="caution">
    <text evidence="7">The sequence shown here is derived from an EMBL/GenBank/DDBJ whole genome shotgun (WGS) entry which is preliminary data.</text>
</comment>
<evidence type="ECO:0000256" key="1">
    <source>
        <dbReference type="ARBA" id="ARBA00001974"/>
    </source>
</evidence>
<dbReference type="Gene3D" id="1.10.45.10">
    <property type="entry name" value="Vanillyl-alcohol Oxidase, Chain A, domain 4"/>
    <property type="match status" value="1"/>
</dbReference>
<dbReference type="FunFam" id="1.10.45.10:FF:000001">
    <property type="entry name" value="D-lactate dehydrogenase mitochondrial"/>
    <property type="match status" value="1"/>
</dbReference>
<dbReference type="InterPro" id="IPR051264">
    <property type="entry name" value="FAD-oxidored/transferase_4"/>
</dbReference>
<dbReference type="InterPro" id="IPR036318">
    <property type="entry name" value="FAD-bd_PCMH-like_sf"/>
</dbReference>
<name>A0A520S5J3_9GAMM</name>
<dbReference type="Pfam" id="PF01565">
    <property type="entry name" value="FAD_binding_4"/>
    <property type="match status" value="1"/>
</dbReference>
<dbReference type="InterPro" id="IPR016164">
    <property type="entry name" value="FAD-linked_Oxase-like_C"/>
</dbReference>
<dbReference type="EMBL" id="SHAG01000001">
    <property type="protein sequence ID" value="RZO77669.1"/>
    <property type="molecule type" value="Genomic_DNA"/>
</dbReference>
<dbReference type="InterPro" id="IPR004113">
    <property type="entry name" value="FAD-bd_oxidored_4_C"/>
</dbReference>
<evidence type="ECO:0000256" key="5">
    <source>
        <dbReference type="ARBA" id="ARBA00023002"/>
    </source>
</evidence>
<dbReference type="FunFam" id="3.30.465.10:FF:000025">
    <property type="entry name" value="FAD-binding oxidoreductase"/>
    <property type="match status" value="1"/>
</dbReference>
<dbReference type="InterPro" id="IPR016167">
    <property type="entry name" value="FAD-bd_PCMH_sub1"/>
</dbReference>
<dbReference type="InterPro" id="IPR016166">
    <property type="entry name" value="FAD-bd_PCMH"/>
</dbReference>
<evidence type="ECO:0000256" key="2">
    <source>
        <dbReference type="ARBA" id="ARBA00008000"/>
    </source>
</evidence>
<evidence type="ECO:0000259" key="6">
    <source>
        <dbReference type="PROSITE" id="PS51387"/>
    </source>
</evidence>
<dbReference type="PROSITE" id="PS51387">
    <property type="entry name" value="FAD_PCMH"/>
    <property type="match status" value="1"/>
</dbReference>
<dbReference type="GO" id="GO:0022904">
    <property type="term" value="P:respiratory electron transport chain"/>
    <property type="evidence" value="ECO:0007669"/>
    <property type="project" value="TreeGrafter"/>
</dbReference>
<dbReference type="SUPFAM" id="SSF56176">
    <property type="entry name" value="FAD-binding/transporter-associated domain-like"/>
    <property type="match status" value="1"/>
</dbReference>
<dbReference type="Gene3D" id="3.30.465.10">
    <property type="match status" value="1"/>
</dbReference>
<dbReference type="PANTHER" id="PTHR43716:SF1">
    <property type="entry name" value="D-2-HYDROXYGLUTARATE DEHYDROGENASE, MITOCHONDRIAL"/>
    <property type="match status" value="1"/>
</dbReference>
<keyword evidence="3" id="KW-0285">Flavoprotein</keyword>
<keyword evidence="5" id="KW-0560">Oxidoreductase</keyword>
<evidence type="ECO:0000256" key="4">
    <source>
        <dbReference type="ARBA" id="ARBA00022827"/>
    </source>
</evidence>
<comment type="cofactor">
    <cofactor evidence="1">
        <name>FAD</name>
        <dbReference type="ChEBI" id="CHEBI:57692"/>
    </cofactor>
</comment>
<keyword evidence="4" id="KW-0274">FAD</keyword>
<evidence type="ECO:0000313" key="7">
    <source>
        <dbReference type="EMBL" id="RZO77669.1"/>
    </source>
</evidence>
<dbReference type="GO" id="GO:0016491">
    <property type="term" value="F:oxidoreductase activity"/>
    <property type="evidence" value="ECO:0007669"/>
    <property type="project" value="UniProtKB-KW"/>
</dbReference>
<gene>
    <name evidence="7" type="ORF">EVA68_00125</name>
</gene>
<feature type="domain" description="FAD-binding PCMH-type" evidence="6">
    <location>
        <begin position="35"/>
        <end position="214"/>
    </location>
</feature>
<dbReference type="Pfam" id="PF02913">
    <property type="entry name" value="FAD-oxidase_C"/>
    <property type="match status" value="1"/>
</dbReference>
<dbReference type="Proteomes" id="UP000316199">
    <property type="component" value="Unassembled WGS sequence"/>
</dbReference>
<evidence type="ECO:0000313" key="8">
    <source>
        <dbReference type="Proteomes" id="UP000316199"/>
    </source>
</evidence>
<dbReference type="GO" id="GO:0071949">
    <property type="term" value="F:FAD binding"/>
    <property type="evidence" value="ECO:0007669"/>
    <property type="project" value="InterPro"/>
</dbReference>
<protein>
    <submittedName>
        <fullName evidence="7">FAD-binding oxidoreductase</fullName>
    </submittedName>
</protein>
<dbReference type="AlphaFoldDB" id="A0A520S5J3"/>
<sequence>MISESVLDKIRNISGEVHTDNSTCQTHGLDWTRFYKPNPSAVVFPRTTQEVGAIVKLANEYNFGLVPSGGRTGLSGGAVAINKELVVSFDKMNKILEFDAVDCSVRVEAGVVTRTLQEYARNKGLYYPVDFASSGSSQLGGNIATNAGGIKVLRYGLTRDWISGLKVVTGRGDILELNHGLIKNATGYDLRHLYIGSEGTLGFVTEASVQLTTDPGSLSVVLLAVPKMTDVVAVLRAFREQTSLTAFEFFSDVALQYVIEHMDLSVPFSKRSDYYVLVECIEDDDAITNVFMDCTDSGWVVDGIVSQSGQQNKDFWRYRENISEAITPFTPYKNDISVRVSKVPEFLAAIQDKVMSQYPDFEIVWFGHIGDGNLHLNILKPISWDLDRFKQRCEKVSESILGVVSSFRGSISAEHGVGLLKRDQLRYTRSEIEIATMQALKKVFDPNDVMNPGKLL</sequence>
<reference evidence="7 8" key="1">
    <citation type="submission" date="2019-02" db="EMBL/GenBank/DDBJ databases">
        <title>Prokaryotic population dynamics and viral predation in marine succession experiment using metagenomics: the confinement effect.</title>
        <authorList>
            <person name="Haro-Moreno J.M."/>
            <person name="Rodriguez-Valera F."/>
            <person name="Lopez-Perez M."/>
        </authorList>
    </citation>
    <scope>NUCLEOTIDE SEQUENCE [LARGE SCALE GENOMIC DNA]</scope>
    <source>
        <strain evidence="7">MED-G157</strain>
    </source>
</reference>
<evidence type="ECO:0000256" key="3">
    <source>
        <dbReference type="ARBA" id="ARBA00022630"/>
    </source>
</evidence>
<dbReference type="PANTHER" id="PTHR43716">
    <property type="entry name" value="D-2-HYDROXYGLUTARATE DEHYDROGENASE, MITOCHONDRIAL"/>
    <property type="match status" value="1"/>
</dbReference>
<dbReference type="Gene3D" id="3.30.70.2740">
    <property type="match status" value="1"/>
</dbReference>
<dbReference type="SUPFAM" id="SSF55103">
    <property type="entry name" value="FAD-linked oxidases, C-terminal domain"/>
    <property type="match status" value="1"/>
</dbReference>
<proteinExistence type="inferred from homology"/>